<feature type="region of interest" description="Disordered" evidence="1">
    <location>
        <begin position="254"/>
        <end position="306"/>
    </location>
</feature>
<protein>
    <submittedName>
        <fullName evidence="2">Uncharacterized protein</fullName>
    </submittedName>
</protein>
<proteinExistence type="predicted"/>
<feature type="compositionally biased region" description="Low complexity" evidence="1">
    <location>
        <begin position="254"/>
        <end position="264"/>
    </location>
</feature>
<comment type="caution">
    <text evidence="2">The sequence shown here is derived from an EMBL/GenBank/DDBJ whole genome shotgun (WGS) entry which is preliminary data.</text>
</comment>
<feature type="compositionally biased region" description="Polar residues" evidence="1">
    <location>
        <begin position="78"/>
        <end position="92"/>
    </location>
</feature>
<gene>
    <name evidence="2" type="ORF">A4A49_16549</name>
</gene>
<keyword evidence="3" id="KW-1185">Reference proteome</keyword>
<accession>A0A1J6IIK1</accession>
<feature type="compositionally biased region" description="Polar residues" evidence="1">
    <location>
        <begin position="194"/>
        <end position="211"/>
    </location>
</feature>
<dbReference type="EMBL" id="MJEQ01037185">
    <property type="protein sequence ID" value="OIT04522.1"/>
    <property type="molecule type" value="Genomic_DNA"/>
</dbReference>
<dbReference type="Gramene" id="OIT04522">
    <property type="protein sequence ID" value="OIT04522"/>
    <property type="gene ID" value="A4A49_16549"/>
</dbReference>
<feature type="compositionally biased region" description="Low complexity" evidence="1">
    <location>
        <begin position="121"/>
        <end position="142"/>
    </location>
</feature>
<evidence type="ECO:0000313" key="2">
    <source>
        <dbReference type="EMBL" id="OIT04522.1"/>
    </source>
</evidence>
<evidence type="ECO:0000256" key="1">
    <source>
        <dbReference type="SAM" id="MobiDB-lite"/>
    </source>
</evidence>
<feature type="region of interest" description="Disordered" evidence="1">
    <location>
        <begin position="78"/>
        <end position="142"/>
    </location>
</feature>
<sequence length="337" mass="35618">MTSPSIPNIFTPSATLHSSHSITPSFAPLLVIPEAQLHTQPNNNEHRKTTTAMSPDAHTQAIPSNKTPLPHFLHTNTNTAPFPQNTNNIQNVSSTPSTTPPPPPQAMPLYQQCPNQPLPSPTSATITHSTPTPSSSTVASAATCSTHHAATTNVTTATTPSHAATTLHGSATVAKSCHSATRNFGGDGFLPTRGHSNTGSSRPSDGHNSSTRYHHPPATTHHHSVSTMADEVTPTPSLLGYINTDQLLAMVSTTTTSGGASSSTNRPLPAPSDRHVTQQLTTSLSTTGAPTAGRRRQRSTGDLHGINGAERFFDDLHARKHRKNISSSFPTLFRKPP</sequence>
<dbReference type="Proteomes" id="UP000187609">
    <property type="component" value="Unassembled WGS sequence"/>
</dbReference>
<feature type="compositionally biased region" description="Low complexity" evidence="1">
    <location>
        <begin position="277"/>
        <end position="287"/>
    </location>
</feature>
<feature type="compositionally biased region" description="Basic residues" evidence="1">
    <location>
        <begin position="212"/>
        <end position="224"/>
    </location>
</feature>
<reference evidence="2" key="1">
    <citation type="submission" date="2016-11" db="EMBL/GenBank/DDBJ databases">
        <title>The genome of Nicotiana attenuata.</title>
        <authorList>
            <person name="Xu S."/>
            <person name="Brockmoeller T."/>
            <person name="Gaquerel E."/>
            <person name="Navarro A."/>
            <person name="Kuhl H."/>
            <person name="Gase K."/>
            <person name="Ling Z."/>
            <person name="Zhou W."/>
            <person name="Kreitzer C."/>
            <person name="Stanke M."/>
            <person name="Tang H."/>
            <person name="Lyons E."/>
            <person name="Pandey P."/>
            <person name="Pandey S.P."/>
            <person name="Timmermann B."/>
            <person name="Baldwin I.T."/>
        </authorList>
    </citation>
    <scope>NUCLEOTIDE SEQUENCE [LARGE SCALE GENOMIC DNA]</scope>
    <source>
        <strain evidence="2">UT</strain>
    </source>
</reference>
<feature type="region of interest" description="Disordered" evidence="1">
    <location>
        <begin position="185"/>
        <end position="231"/>
    </location>
</feature>
<evidence type="ECO:0000313" key="3">
    <source>
        <dbReference type="Proteomes" id="UP000187609"/>
    </source>
</evidence>
<dbReference type="AlphaFoldDB" id="A0A1J6IIK1"/>
<organism evidence="2 3">
    <name type="scientific">Nicotiana attenuata</name>
    <name type="common">Coyote tobacco</name>
    <dbReference type="NCBI Taxonomy" id="49451"/>
    <lineage>
        <taxon>Eukaryota</taxon>
        <taxon>Viridiplantae</taxon>
        <taxon>Streptophyta</taxon>
        <taxon>Embryophyta</taxon>
        <taxon>Tracheophyta</taxon>
        <taxon>Spermatophyta</taxon>
        <taxon>Magnoliopsida</taxon>
        <taxon>eudicotyledons</taxon>
        <taxon>Gunneridae</taxon>
        <taxon>Pentapetalae</taxon>
        <taxon>asterids</taxon>
        <taxon>lamiids</taxon>
        <taxon>Solanales</taxon>
        <taxon>Solanaceae</taxon>
        <taxon>Nicotianoideae</taxon>
        <taxon>Nicotianeae</taxon>
        <taxon>Nicotiana</taxon>
    </lineage>
</organism>
<name>A0A1J6IIK1_NICAT</name>